<feature type="transmembrane region" description="Helical" evidence="1">
    <location>
        <begin position="20"/>
        <end position="39"/>
    </location>
</feature>
<organism evidence="2 3">
    <name type="scientific">Cinnamomum micranthum f. kanehirae</name>
    <dbReference type="NCBI Taxonomy" id="337451"/>
    <lineage>
        <taxon>Eukaryota</taxon>
        <taxon>Viridiplantae</taxon>
        <taxon>Streptophyta</taxon>
        <taxon>Embryophyta</taxon>
        <taxon>Tracheophyta</taxon>
        <taxon>Spermatophyta</taxon>
        <taxon>Magnoliopsida</taxon>
        <taxon>Magnoliidae</taxon>
        <taxon>Laurales</taxon>
        <taxon>Lauraceae</taxon>
        <taxon>Cinnamomum</taxon>
    </lineage>
</organism>
<dbReference type="EMBL" id="QPKB01000004">
    <property type="protein sequence ID" value="RWR83466.1"/>
    <property type="molecule type" value="Genomic_DNA"/>
</dbReference>
<reference evidence="2 3" key="1">
    <citation type="journal article" date="2019" name="Nat. Plants">
        <title>Stout camphor tree genome fills gaps in understanding of flowering plant genome evolution.</title>
        <authorList>
            <person name="Chaw S.M."/>
            <person name="Liu Y.C."/>
            <person name="Wu Y.W."/>
            <person name="Wang H.Y."/>
            <person name="Lin C.I."/>
            <person name="Wu C.S."/>
            <person name="Ke H.M."/>
            <person name="Chang L.Y."/>
            <person name="Hsu C.Y."/>
            <person name="Yang H.T."/>
            <person name="Sudianto E."/>
            <person name="Hsu M.H."/>
            <person name="Wu K.P."/>
            <person name="Wang L.N."/>
            <person name="Leebens-Mack J.H."/>
            <person name="Tsai I.J."/>
        </authorList>
    </citation>
    <scope>NUCLEOTIDE SEQUENCE [LARGE SCALE GENOMIC DNA]</scope>
    <source>
        <strain evidence="3">cv. Chaw 1501</strain>
        <tissue evidence="2">Young leaves</tissue>
    </source>
</reference>
<dbReference type="AlphaFoldDB" id="A0A3S3MNY7"/>
<dbReference type="PANTHER" id="PTHR47483:SF1">
    <property type="entry name" value="BETA-ARABINOFURANOSYLTRANSFERASE RAY1"/>
    <property type="match status" value="1"/>
</dbReference>
<keyword evidence="1" id="KW-0472">Membrane</keyword>
<sequence length="145" mass="15401">MTMTRRSSVCSSLGYFSSKVGLWGVWLYGFLLICLSLYATQRLPSIKDQIIKIPKLTHKGFGFGIGIGNGNGNGNSGGATITIFSAPSPPFDNSMLGARQALAVRSWLALSPGVMVVLFGQHPSILSFAAGLGSRVSVESRIDFT</sequence>
<keyword evidence="1" id="KW-1133">Transmembrane helix</keyword>
<name>A0A3S3MNY7_9MAGN</name>
<evidence type="ECO:0000313" key="3">
    <source>
        <dbReference type="Proteomes" id="UP000283530"/>
    </source>
</evidence>
<keyword evidence="1" id="KW-0812">Transmembrane</keyword>
<dbReference type="OrthoDB" id="540503at2759"/>
<accession>A0A3S3MNY7</accession>
<proteinExistence type="predicted"/>
<comment type="caution">
    <text evidence="2">The sequence shown here is derived from an EMBL/GenBank/DDBJ whole genome shotgun (WGS) entry which is preliminary data.</text>
</comment>
<keyword evidence="3" id="KW-1185">Reference proteome</keyword>
<dbReference type="Proteomes" id="UP000283530">
    <property type="component" value="Unassembled WGS sequence"/>
</dbReference>
<keyword evidence="2" id="KW-0808">Transferase</keyword>
<gene>
    <name evidence="2" type="ORF">CKAN_01222100</name>
</gene>
<dbReference type="GO" id="GO:0016757">
    <property type="term" value="F:glycosyltransferase activity"/>
    <property type="evidence" value="ECO:0007669"/>
    <property type="project" value="InterPro"/>
</dbReference>
<evidence type="ECO:0000313" key="2">
    <source>
        <dbReference type="EMBL" id="RWR83466.1"/>
    </source>
</evidence>
<evidence type="ECO:0000256" key="1">
    <source>
        <dbReference type="SAM" id="Phobius"/>
    </source>
</evidence>
<dbReference type="InterPro" id="IPR044575">
    <property type="entry name" value="RAY1-like"/>
</dbReference>
<protein>
    <submittedName>
        <fullName evidence="2">Beta-arabinofuranosyltransferase RAY1 isoform X1</fullName>
    </submittedName>
</protein>
<dbReference type="PANTHER" id="PTHR47483">
    <property type="entry name" value="BETA-ARABINOFURANOSYLTRANSFERASE RAY1"/>
    <property type="match status" value="1"/>
</dbReference>